<gene>
    <name evidence="2" type="ORF">ASS94_01290</name>
</gene>
<feature type="transmembrane region" description="Helical" evidence="1">
    <location>
        <begin position="57"/>
        <end position="85"/>
    </location>
</feature>
<keyword evidence="1" id="KW-0812">Transmembrane</keyword>
<sequence length="90" mass="10191">MELNMLGQSLEDMSGLITILGKGLVVLFTCLFMILIVMIILYFVERTLHSFREGKKLVSYAYLLVTIAVIILEVYGAIGIIQMAYKVITW</sequence>
<reference evidence="3" key="1">
    <citation type="submission" date="2015-11" db="EMBL/GenBank/DDBJ databases">
        <title>Genomic diversity of Staphylococcus saprophyticus strains from urinary tract infections, animal surfaces, and fermented foods.</title>
        <authorList>
            <person name="Wolfe B.E."/>
        </authorList>
    </citation>
    <scope>NUCLEOTIDE SEQUENCE [LARGE SCALE GENOMIC DNA]</scope>
    <source>
        <strain evidence="3">738_7</strain>
    </source>
</reference>
<accession>A0AAP7IFR7</accession>
<dbReference type="AlphaFoldDB" id="A0AAP7IFR7"/>
<organism evidence="2 3">
    <name type="scientific">Staphylococcus equorum</name>
    <dbReference type="NCBI Taxonomy" id="246432"/>
    <lineage>
        <taxon>Bacteria</taxon>
        <taxon>Bacillati</taxon>
        <taxon>Bacillota</taxon>
        <taxon>Bacilli</taxon>
        <taxon>Bacillales</taxon>
        <taxon>Staphylococcaceae</taxon>
        <taxon>Staphylococcus</taxon>
    </lineage>
</organism>
<protein>
    <submittedName>
        <fullName evidence="2">Uncharacterized protein</fullName>
    </submittedName>
</protein>
<dbReference type="EMBL" id="LNPX01000005">
    <property type="protein sequence ID" value="OEK58815.1"/>
    <property type="molecule type" value="Genomic_DNA"/>
</dbReference>
<keyword evidence="1" id="KW-1133">Transmembrane helix</keyword>
<dbReference type="RefSeq" id="WP_069854391.1">
    <property type="nucleotide sequence ID" value="NZ_JBQQHW010000010.1"/>
</dbReference>
<dbReference type="Proteomes" id="UP000095464">
    <property type="component" value="Unassembled WGS sequence"/>
</dbReference>
<evidence type="ECO:0000313" key="3">
    <source>
        <dbReference type="Proteomes" id="UP000095464"/>
    </source>
</evidence>
<proteinExistence type="predicted"/>
<evidence type="ECO:0000313" key="2">
    <source>
        <dbReference type="EMBL" id="OEK58815.1"/>
    </source>
</evidence>
<evidence type="ECO:0000256" key="1">
    <source>
        <dbReference type="SAM" id="Phobius"/>
    </source>
</evidence>
<comment type="caution">
    <text evidence="2">The sequence shown here is derived from an EMBL/GenBank/DDBJ whole genome shotgun (WGS) entry which is preliminary data.</text>
</comment>
<feature type="transmembrane region" description="Helical" evidence="1">
    <location>
        <begin position="20"/>
        <end position="45"/>
    </location>
</feature>
<keyword evidence="1" id="KW-0472">Membrane</keyword>
<name>A0AAP7IFR7_9STAP</name>